<dbReference type="EC" id="1.16.3.1" evidence="8"/>
<dbReference type="GO" id="GO:0006826">
    <property type="term" value="P:iron ion transport"/>
    <property type="evidence" value="ECO:0007669"/>
    <property type="project" value="InterPro"/>
</dbReference>
<accession>A0A3E0WKS7</accession>
<evidence type="ECO:0000256" key="10">
    <source>
        <dbReference type="RuleBase" id="RU000623"/>
    </source>
</evidence>
<dbReference type="InterPro" id="IPR002024">
    <property type="entry name" value="Bacterioferritin"/>
</dbReference>
<evidence type="ECO:0000256" key="3">
    <source>
        <dbReference type="ARBA" id="ARBA00022434"/>
    </source>
</evidence>
<evidence type="ECO:0000256" key="1">
    <source>
        <dbReference type="ARBA" id="ARBA00001970"/>
    </source>
</evidence>
<dbReference type="PANTHER" id="PTHR30295:SF0">
    <property type="entry name" value="BACTERIOFERRITIN"/>
    <property type="match status" value="1"/>
</dbReference>
<evidence type="ECO:0000313" key="13">
    <source>
        <dbReference type="Proteomes" id="UP000256763"/>
    </source>
</evidence>
<proteinExistence type="inferred from homology"/>
<evidence type="ECO:0000256" key="5">
    <source>
        <dbReference type="ARBA" id="ARBA00022723"/>
    </source>
</evidence>
<feature type="binding site" description="axial binding residue" evidence="9">
    <location>
        <position position="52"/>
    </location>
    <ligand>
        <name>heme b</name>
        <dbReference type="ChEBI" id="CHEBI:60344"/>
        <note>ligand shared between dimeric partners</note>
    </ligand>
    <ligandPart>
        <name>Fe</name>
        <dbReference type="ChEBI" id="CHEBI:18248"/>
    </ligandPart>
</feature>
<protein>
    <recommendedName>
        <fullName evidence="8 10">Bacterioferritin</fullName>
        <ecNumber evidence="8">1.16.3.1</ecNumber>
    </recommendedName>
</protein>
<dbReference type="PANTHER" id="PTHR30295">
    <property type="entry name" value="BACTERIOFERRITIN"/>
    <property type="match status" value="1"/>
</dbReference>
<comment type="catalytic activity">
    <reaction evidence="7">
        <text>Fe(2+)(in) = Fe(2+)(out)</text>
        <dbReference type="Rhea" id="RHEA:28486"/>
        <dbReference type="ChEBI" id="CHEBI:29033"/>
    </reaction>
</comment>
<feature type="binding site" evidence="9">
    <location>
        <position position="54"/>
    </location>
    <ligand>
        <name>Fe cation</name>
        <dbReference type="ChEBI" id="CHEBI:24875"/>
        <label>1</label>
    </ligand>
</feature>
<dbReference type="NCBIfam" id="TIGR00754">
    <property type="entry name" value="bfr"/>
    <property type="match status" value="1"/>
</dbReference>
<evidence type="ECO:0000256" key="4">
    <source>
        <dbReference type="ARBA" id="ARBA00022617"/>
    </source>
</evidence>
<evidence type="ECO:0000259" key="11">
    <source>
        <dbReference type="PROSITE" id="PS50905"/>
    </source>
</evidence>
<comment type="catalytic activity">
    <reaction evidence="8">
        <text>4 Fe(2+) + O2 + 4 H(+) = 4 Fe(3+) + 2 H2O</text>
        <dbReference type="Rhea" id="RHEA:11148"/>
        <dbReference type="ChEBI" id="CHEBI:15377"/>
        <dbReference type="ChEBI" id="CHEBI:15378"/>
        <dbReference type="ChEBI" id="CHEBI:15379"/>
        <dbReference type="ChEBI" id="CHEBI:29033"/>
        <dbReference type="ChEBI" id="CHEBI:29034"/>
        <dbReference type="EC" id="1.16.3.1"/>
    </reaction>
</comment>
<dbReference type="GO" id="GO:0004322">
    <property type="term" value="F:ferroxidase activity"/>
    <property type="evidence" value="ECO:0007669"/>
    <property type="project" value="UniProtKB-EC"/>
</dbReference>
<dbReference type="InterPro" id="IPR009078">
    <property type="entry name" value="Ferritin-like_SF"/>
</dbReference>
<reference evidence="13" key="1">
    <citation type="submission" date="2017-05" db="EMBL/GenBank/DDBJ databases">
        <authorList>
            <person name="Sharma S."/>
            <person name="Sidhu C."/>
            <person name="Pinnaka A.K."/>
        </authorList>
    </citation>
    <scope>NUCLEOTIDE SEQUENCE [LARGE SCALE GENOMIC DNA]</scope>
    <source>
        <strain evidence="13">AK93</strain>
    </source>
</reference>
<dbReference type="Proteomes" id="UP000256763">
    <property type="component" value="Unassembled WGS sequence"/>
</dbReference>
<dbReference type="InterPro" id="IPR012347">
    <property type="entry name" value="Ferritin-like"/>
</dbReference>
<feature type="domain" description="Ferritin-like diiron" evidence="11">
    <location>
        <begin position="1"/>
        <end position="145"/>
    </location>
</feature>
<dbReference type="InterPro" id="IPR009040">
    <property type="entry name" value="Ferritin-like_diiron"/>
</dbReference>
<comment type="cofactor">
    <cofactor evidence="1">
        <name>heme b</name>
        <dbReference type="ChEBI" id="CHEBI:60344"/>
    </cofactor>
</comment>
<dbReference type="PIRSF" id="PIRSF002560">
    <property type="entry name" value="Bacterioferritin"/>
    <property type="match status" value="1"/>
</dbReference>
<comment type="caution">
    <text evidence="12">The sequence shown here is derived from an EMBL/GenBank/DDBJ whole genome shotgun (WGS) entry which is preliminary data.</text>
</comment>
<evidence type="ECO:0000256" key="2">
    <source>
        <dbReference type="ARBA" id="ARBA00008093"/>
    </source>
</evidence>
<comment type="similarity">
    <text evidence="2 8 10">Belongs to the bacterioferritin family.</text>
</comment>
<dbReference type="PROSITE" id="PS00549">
    <property type="entry name" value="BACTERIOFERRITIN"/>
    <property type="match status" value="1"/>
</dbReference>
<evidence type="ECO:0000256" key="7">
    <source>
        <dbReference type="ARBA" id="ARBA00036243"/>
    </source>
</evidence>
<gene>
    <name evidence="12" type="ORF">CAL65_17060</name>
</gene>
<dbReference type="OrthoDB" id="9800505at2"/>
<dbReference type="InterPro" id="IPR008331">
    <property type="entry name" value="Ferritin_DPS_dom"/>
</dbReference>
<evidence type="ECO:0000313" key="12">
    <source>
        <dbReference type="EMBL" id="RFA33564.1"/>
    </source>
</evidence>
<dbReference type="GO" id="GO:0020037">
    <property type="term" value="F:heme binding"/>
    <property type="evidence" value="ECO:0007669"/>
    <property type="project" value="TreeGrafter"/>
</dbReference>
<dbReference type="AlphaFoldDB" id="A0A3E0WKS7"/>
<comment type="function">
    <text evidence="8">Iron-storage protein, whose ferroxidase center binds Fe(2+), oxidizes it using dioxygen to Fe(3+), and participates in the subsequent Fe(3+) oxide mineral core formation within the central cavity of the BFR protein shell.</text>
</comment>
<dbReference type="Gene3D" id="1.20.1260.10">
    <property type="match status" value="1"/>
</dbReference>
<feature type="binding site" evidence="9">
    <location>
        <position position="94"/>
    </location>
    <ligand>
        <name>Fe cation</name>
        <dbReference type="ChEBI" id="CHEBI:24875"/>
        <label>2</label>
    </ligand>
</feature>
<dbReference type="PRINTS" id="PR00601">
    <property type="entry name" value="BACFERRITIN"/>
</dbReference>
<keyword evidence="5 8" id="KW-0479">Metal-binding</keyword>
<dbReference type="GO" id="GO:0006879">
    <property type="term" value="P:intracellular iron ion homeostasis"/>
    <property type="evidence" value="ECO:0007669"/>
    <property type="project" value="UniProtKB-KW"/>
</dbReference>
<dbReference type="PROSITE" id="PS50905">
    <property type="entry name" value="FERRITIN_LIKE"/>
    <property type="match status" value="1"/>
</dbReference>
<dbReference type="GO" id="GO:0008199">
    <property type="term" value="F:ferric iron binding"/>
    <property type="evidence" value="ECO:0007669"/>
    <property type="project" value="InterPro"/>
</dbReference>
<dbReference type="SUPFAM" id="SSF47240">
    <property type="entry name" value="Ferritin-like"/>
    <property type="match status" value="1"/>
</dbReference>
<evidence type="ECO:0000256" key="6">
    <source>
        <dbReference type="ARBA" id="ARBA00023004"/>
    </source>
</evidence>
<dbReference type="CDD" id="cd00907">
    <property type="entry name" value="Bacterioferritin"/>
    <property type="match status" value="1"/>
</dbReference>
<sequence>MKGHQTIIKHLNGVLKVQLTNINQYFLHARMLKNWGYRELNERDYKASIKAMKHADKLIQRVLFLEGLPNLQDLNKLLLGEEVPEIIDCDLRAEHGYRDVLVDGIKLCEAEGDYVSRAMLVEFLDDAEEFIDFLETNQDLIQQLGLQNYLQSAMGEIDD</sequence>
<evidence type="ECO:0000256" key="8">
    <source>
        <dbReference type="PIRNR" id="PIRNR002560"/>
    </source>
</evidence>
<keyword evidence="13" id="KW-1185">Reference proteome</keyword>
<evidence type="ECO:0000256" key="9">
    <source>
        <dbReference type="PIRSR" id="PIRSR002560-1"/>
    </source>
</evidence>
<keyword evidence="4 10" id="KW-0349">Heme</keyword>
<dbReference type="GO" id="GO:0005829">
    <property type="term" value="C:cytosol"/>
    <property type="evidence" value="ECO:0007669"/>
    <property type="project" value="TreeGrafter"/>
</dbReference>
<keyword evidence="3 8" id="KW-0409">Iron storage</keyword>
<dbReference type="EMBL" id="NFZW01000020">
    <property type="protein sequence ID" value="RFA33564.1"/>
    <property type="molecule type" value="Genomic_DNA"/>
</dbReference>
<organism evidence="12 13">
    <name type="scientific">Alkalilimnicola ehrlichii</name>
    <dbReference type="NCBI Taxonomy" id="351052"/>
    <lineage>
        <taxon>Bacteria</taxon>
        <taxon>Pseudomonadati</taxon>
        <taxon>Pseudomonadota</taxon>
        <taxon>Gammaproteobacteria</taxon>
        <taxon>Chromatiales</taxon>
        <taxon>Ectothiorhodospiraceae</taxon>
        <taxon>Alkalilimnicola</taxon>
    </lineage>
</organism>
<dbReference type="RefSeq" id="WP_116302927.1">
    <property type="nucleotide sequence ID" value="NZ_NFZV01000015.1"/>
</dbReference>
<name>A0A3E0WKS7_9GAMM</name>
<keyword evidence="6 8" id="KW-0408">Iron</keyword>
<dbReference type="Pfam" id="PF00210">
    <property type="entry name" value="Ferritin"/>
    <property type="match status" value="1"/>
</dbReference>